<gene>
    <name evidence="2" type="ORF">LZ538_05850</name>
</gene>
<dbReference type="RefSeq" id="WP_249831070.1">
    <property type="nucleotide sequence ID" value="NZ_JAMGBE010000002.1"/>
</dbReference>
<keyword evidence="3" id="KW-1185">Reference proteome</keyword>
<evidence type="ECO:0000313" key="3">
    <source>
        <dbReference type="Proteomes" id="UP001165342"/>
    </source>
</evidence>
<name>A0ABT0S1G8_9SPHN</name>
<feature type="compositionally biased region" description="Basic residues" evidence="1">
    <location>
        <begin position="134"/>
        <end position="144"/>
    </location>
</feature>
<evidence type="ECO:0000313" key="2">
    <source>
        <dbReference type="EMBL" id="MCL6729581.1"/>
    </source>
</evidence>
<accession>A0ABT0S1G8</accession>
<organism evidence="2 3">
    <name type="scientific">Sphingomonas hankyongi</name>
    <dbReference type="NCBI Taxonomy" id="2908209"/>
    <lineage>
        <taxon>Bacteria</taxon>
        <taxon>Pseudomonadati</taxon>
        <taxon>Pseudomonadota</taxon>
        <taxon>Alphaproteobacteria</taxon>
        <taxon>Sphingomonadales</taxon>
        <taxon>Sphingomonadaceae</taxon>
        <taxon>Sphingomonas</taxon>
    </lineage>
</organism>
<dbReference type="Proteomes" id="UP001165342">
    <property type="component" value="Unassembled WGS sequence"/>
</dbReference>
<sequence length="144" mass="14824">MAKDKKKKDKKGKSATKGAAAFTKIKAMSDNPLVVDVVAAALVATAAALKDSNKARALASHASDELTKLSKSGASRGNAMWQLALDIGRRSLEAVAETKPKSGKKTAAKRASKPGAKAVKTASAPKSKAAASKMKPRRKASPGK</sequence>
<feature type="compositionally biased region" description="Low complexity" evidence="1">
    <location>
        <begin position="116"/>
        <end position="133"/>
    </location>
</feature>
<feature type="region of interest" description="Disordered" evidence="1">
    <location>
        <begin position="95"/>
        <end position="144"/>
    </location>
</feature>
<comment type="caution">
    <text evidence="2">The sequence shown here is derived from an EMBL/GenBank/DDBJ whole genome shotgun (WGS) entry which is preliminary data.</text>
</comment>
<reference evidence="2" key="1">
    <citation type="submission" date="2022-05" db="EMBL/GenBank/DDBJ databases">
        <authorList>
            <person name="Jo J.-H."/>
            <person name="Im W.-T."/>
        </authorList>
    </citation>
    <scope>NUCLEOTIDE SEQUENCE</scope>
    <source>
        <strain evidence="2">SE220</strain>
    </source>
</reference>
<evidence type="ECO:0000256" key="1">
    <source>
        <dbReference type="SAM" id="MobiDB-lite"/>
    </source>
</evidence>
<feature type="compositionally biased region" description="Basic residues" evidence="1">
    <location>
        <begin position="101"/>
        <end position="112"/>
    </location>
</feature>
<dbReference type="EMBL" id="JAMGBE010000002">
    <property type="protein sequence ID" value="MCL6729581.1"/>
    <property type="molecule type" value="Genomic_DNA"/>
</dbReference>
<protein>
    <submittedName>
        <fullName evidence="2">Uncharacterized protein</fullName>
    </submittedName>
</protein>
<proteinExistence type="predicted"/>
<feature type="region of interest" description="Disordered" evidence="1">
    <location>
        <begin position="1"/>
        <end position="21"/>
    </location>
</feature>
<feature type="compositionally biased region" description="Basic residues" evidence="1">
    <location>
        <begin position="1"/>
        <end position="14"/>
    </location>
</feature>